<dbReference type="RefSeq" id="WP_208107907.1">
    <property type="nucleotide sequence ID" value="NZ_CP080492.1"/>
</dbReference>
<dbReference type="SUPFAM" id="SSF46785">
    <property type="entry name" value="Winged helix' DNA-binding domain"/>
    <property type="match status" value="1"/>
</dbReference>
<dbReference type="PANTHER" id="PTHR43736:SF4">
    <property type="entry name" value="SLR1690 PROTEIN"/>
    <property type="match status" value="1"/>
</dbReference>
<feature type="compositionally biased region" description="Basic and acidic residues" evidence="1">
    <location>
        <begin position="176"/>
        <end position="185"/>
    </location>
</feature>
<evidence type="ECO:0000313" key="3">
    <source>
        <dbReference type="EMBL" id="TDP91678.1"/>
    </source>
</evidence>
<keyword evidence="4" id="KW-1185">Reference proteome</keyword>
<reference evidence="3 4" key="1">
    <citation type="submission" date="2019-03" db="EMBL/GenBank/DDBJ databases">
        <title>Genomic analyses of the natural microbiome of Caenorhabditis elegans.</title>
        <authorList>
            <person name="Samuel B."/>
        </authorList>
    </citation>
    <scope>NUCLEOTIDE SEQUENCE [LARGE SCALE GENOMIC DNA]</scope>
    <source>
        <strain evidence="3 4">JUb18</strain>
    </source>
</reference>
<evidence type="ECO:0000259" key="2">
    <source>
        <dbReference type="Pfam" id="PF21906"/>
    </source>
</evidence>
<dbReference type="InterPro" id="IPR054105">
    <property type="entry name" value="WHD_NrtR"/>
</dbReference>
<dbReference type="PANTHER" id="PTHR43736">
    <property type="entry name" value="ADP-RIBOSE PYROPHOSPHATASE"/>
    <property type="match status" value="1"/>
</dbReference>
<feature type="compositionally biased region" description="Low complexity" evidence="1">
    <location>
        <begin position="154"/>
        <end position="171"/>
    </location>
</feature>
<sequence length="338" mass="36141">MQYSEISASARRYLPPAVAVSVVAFALRPPLDAEQGESLPEADKTTIWLPLVRRTRAPFLGQWALPGGPTEWNETLGDTALRSLRAAAGRDPGTLEQLYSFGGIERSAEAQRLVTIAYWALYGEHELDADPDAGSIRSAAPAESTVPAQTSALAQSAVPAQTSAPAQTAAPAEPPAPRRWDDPVPDEAIHSRAETHGEGERLTASETQGDAAHANVAWFSADRLPPLAFDHAEIVAHALARLRARTEYTAVAHRFLGPVFTLGRLRAVTEAVRGHPVDPANFRRQVLAQGSLIDTGEVETGARHRPARLYRFGDASEASAAAQLSHPVPTPNSSRSTA</sequence>
<dbReference type="Proteomes" id="UP000295601">
    <property type="component" value="Unassembled WGS sequence"/>
</dbReference>
<dbReference type="SUPFAM" id="SSF55811">
    <property type="entry name" value="Nudix"/>
    <property type="match status" value="2"/>
</dbReference>
<feature type="region of interest" description="Disordered" evidence="1">
    <location>
        <begin position="132"/>
        <end position="185"/>
    </location>
</feature>
<dbReference type="InterPro" id="IPR015797">
    <property type="entry name" value="NUDIX_hydrolase-like_dom_sf"/>
</dbReference>
<gene>
    <name evidence="3" type="ORF">EDF62_2297</name>
</gene>
<name>A0A4V3CXV4_9MICO</name>
<dbReference type="AlphaFoldDB" id="A0A4V3CXV4"/>
<dbReference type="Pfam" id="PF21906">
    <property type="entry name" value="WHD_NrtR"/>
    <property type="match status" value="1"/>
</dbReference>
<dbReference type="Gene3D" id="3.90.79.10">
    <property type="entry name" value="Nucleoside Triphosphate Pyrophosphohydrolase"/>
    <property type="match status" value="2"/>
</dbReference>
<feature type="domain" description="NrtR DNA-binding winged helix" evidence="2">
    <location>
        <begin position="255"/>
        <end position="312"/>
    </location>
</feature>
<organism evidence="3 4">
    <name type="scientific">Leucobacter luti</name>
    <dbReference type="NCBI Taxonomy" id="340320"/>
    <lineage>
        <taxon>Bacteria</taxon>
        <taxon>Bacillati</taxon>
        <taxon>Actinomycetota</taxon>
        <taxon>Actinomycetes</taxon>
        <taxon>Micrococcales</taxon>
        <taxon>Microbacteriaceae</taxon>
        <taxon>Leucobacter</taxon>
    </lineage>
</organism>
<proteinExistence type="predicted"/>
<comment type="caution">
    <text evidence="3">The sequence shown here is derived from an EMBL/GenBank/DDBJ whole genome shotgun (WGS) entry which is preliminary data.</text>
</comment>
<accession>A0A4V3CXV4</accession>
<dbReference type="InterPro" id="IPR036388">
    <property type="entry name" value="WH-like_DNA-bd_sf"/>
</dbReference>
<dbReference type="CDD" id="cd18873">
    <property type="entry name" value="NUDIX_NadM_like"/>
    <property type="match status" value="1"/>
</dbReference>
<dbReference type="Gene3D" id="1.10.10.10">
    <property type="entry name" value="Winged helix-like DNA-binding domain superfamily/Winged helix DNA-binding domain"/>
    <property type="match status" value="1"/>
</dbReference>
<dbReference type="EMBL" id="SNYA01000005">
    <property type="protein sequence ID" value="TDP91678.1"/>
    <property type="molecule type" value="Genomic_DNA"/>
</dbReference>
<evidence type="ECO:0000256" key="1">
    <source>
        <dbReference type="SAM" id="MobiDB-lite"/>
    </source>
</evidence>
<evidence type="ECO:0000313" key="4">
    <source>
        <dbReference type="Proteomes" id="UP000295601"/>
    </source>
</evidence>
<dbReference type="InterPro" id="IPR036390">
    <property type="entry name" value="WH_DNA-bd_sf"/>
</dbReference>
<protein>
    <recommendedName>
        <fullName evidence="2">NrtR DNA-binding winged helix domain-containing protein</fullName>
    </recommendedName>
</protein>